<proteinExistence type="predicted"/>
<sequence>MSEVLPSLVRAFVAVIEDADLDAAGARAGLPAIERAMRGEHERVPWDEYAAMLNRVGARLSPVEQELLGERYTEFVSEFRALAQLAMSPERLFRVTLGTLHVTWPHARFEHAWVGDREVTLDVEVPPPYLPCPIWLRASVGVFRALPRSMGLPDAEVEHDLGERGGQFRVHVPSSGTLVARARRAVDARELSLLVEHLLDAIVEPPRPSIGVVPDVLTLQRAWGLTRMEARVARRLATGMRLKDVARDLGISQETARTHLKQLFSKTETNRQVALVALLRGLPLDRSE</sequence>
<organism evidence="2 3">
    <name type="scientific">Sandaracinus amylolyticus</name>
    <dbReference type="NCBI Taxonomy" id="927083"/>
    <lineage>
        <taxon>Bacteria</taxon>
        <taxon>Pseudomonadati</taxon>
        <taxon>Myxococcota</taxon>
        <taxon>Polyangia</taxon>
        <taxon>Polyangiales</taxon>
        <taxon>Sandaracinaceae</taxon>
        <taxon>Sandaracinus</taxon>
    </lineage>
</organism>
<dbReference type="Gene3D" id="1.10.10.10">
    <property type="entry name" value="Winged helix-like DNA-binding domain superfamily/Winged helix DNA-binding domain"/>
    <property type="match status" value="1"/>
</dbReference>
<dbReference type="SMART" id="SM00421">
    <property type="entry name" value="HTH_LUXR"/>
    <property type="match status" value="1"/>
</dbReference>
<evidence type="ECO:0000313" key="2">
    <source>
        <dbReference type="EMBL" id="AKF09780.1"/>
    </source>
</evidence>
<name>A0A0F6W811_9BACT</name>
<keyword evidence="3" id="KW-1185">Reference proteome</keyword>
<feature type="domain" description="HTH luxR-type" evidence="1">
    <location>
        <begin position="222"/>
        <end position="279"/>
    </location>
</feature>
<accession>A0A0F6W811</accession>
<evidence type="ECO:0000259" key="1">
    <source>
        <dbReference type="SMART" id="SM00421"/>
    </source>
</evidence>
<dbReference type="SUPFAM" id="SSF46894">
    <property type="entry name" value="C-terminal effector domain of the bipartite response regulators"/>
    <property type="match status" value="1"/>
</dbReference>
<dbReference type="PRINTS" id="PR00038">
    <property type="entry name" value="HTHLUXR"/>
</dbReference>
<dbReference type="InterPro" id="IPR016032">
    <property type="entry name" value="Sig_transdc_resp-reg_C-effctor"/>
</dbReference>
<dbReference type="GO" id="GO:0006355">
    <property type="term" value="P:regulation of DNA-templated transcription"/>
    <property type="evidence" value="ECO:0007669"/>
    <property type="project" value="InterPro"/>
</dbReference>
<dbReference type="Proteomes" id="UP000034883">
    <property type="component" value="Chromosome"/>
</dbReference>
<dbReference type="EMBL" id="CP011125">
    <property type="protein sequence ID" value="AKF09780.1"/>
    <property type="molecule type" value="Genomic_DNA"/>
</dbReference>
<protein>
    <submittedName>
        <fullName evidence="2">Transcriptional regulator, LuxR family protein</fullName>
    </submittedName>
</protein>
<evidence type="ECO:0000313" key="3">
    <source>
        <dbReference type="Proteomes" id="UP000034883"/>
    </source>
</evidence>
<dbReference type="KEGG" id="samy:DB32_006929"/>
<dbReference type="STRING" id="927083.DB32_006929"/>
<dbReference type="Pfam" id="PF00196">
    <property type="entry name" value="GerE"/>
    <property type="match status" value="1"/>
</dbReference>
<dbReference type="AlphaFoldDB" id="A0A0F6W811"/>
<dbReference type="InterPro" id="IPR000792">
    <property type="entry name" value="Tscrpt_reg_LuxR_C"/>
</dbReference>
<dbReference type="GO" id="GO:0003677">
    <property type="term" value="F:DNA binding"/>
    <property type="evidence" value="ECO:0007669"/>
    <property type="project" value="InterPro"/>
</dbReference>
<dbReference type="RefSeq" id="WP_053236795.1">
    <property type="nucleotide sequence ID" value="NZ_CP011125.1"/>
</dbReference>
<gene>
    <name evidence="2" type="ORF">DB32_006929</name>
</gene>
<dbReference type="InterPro" id="IPR036388">
    <property type="entry name" value="WH-like_DNA-bd_sf"/>
</dbReference>
<reference evidence="2 3" key="1">
    <citation type="submission" date="2015-03" db="EMBL/GenBank/DDBJ databases">
        <title>Genome assembly of Sandaracinus amylolyticus DSM 53668.</title>
        <authorList>
            <person name="Sharma G."/>
            <person name="Subramanian S."/>
        </authorList>
    </citation>
    <scope>NUCLEOTIDE SEQUENCE [LARGE SCALE GENOMIC DNA]</scope>
    <source>
        <strain evidence="2 3">DSM 53668</strain>
    </source>
</reference>